<dbReference type="InterPro" id="IPR001466">
    <property type="entry name" value="Beta-lactam-related"/>
</dbReference>
<dbReference type="Proteomes" id="UP001199424">
    <property type="component" value="Unassembled WGS sequence"/>
</dbReference>
<protein>
    <submittedName>
        <fullName evidence="2">Beta-lactamase family protein</fullName>
    </submittedName>
</protein>
<evidence type="ECO:0000259" key="1">
    <source>
        <dbReference type="Pfam" id="PF00144"/>
    </source>
</evidence>
<dbReference type="InterPro" id="IPR012338">
    <property type="entry name" value="Beta-lactam/transpept-like"/>
</dbReference>
<dbReference type="AlphaFoldDB" id="A0AAE3DGI2"/>
<dbReference type="SUPFAM" id="SSF56601">
    <property type="entry name" value="beta-lactamase/transpeptidase-like"/>
    <property type="match status" value="1"/>
</dbReference>
<dbReference type="PANTHER" id="PTHR43283:SF7">
    <property type="entry name" value="BETA-LACTAMASE-RELATED DOMAIN-CONTAINING PROTEIN"/>
    <property type="match status" value="1"/>
</dbReference>
<dbReference type="InterPro" id="IPR050789">
    <property type="entry name" value="Diverse_Enzym_Activities"/>
</dbReference>
<proteinExistence type="predicted"/>
<evidence type="ECO:0000313" key="2">
    <source>
        <dbReference type="EMBL" id="MCC2135873.1"/>
    </source>
</evidence>
<keyword evidence="3" id="KW-1185">Reference proteome</keyword>
<feature type="domain" description="Beta-lactamase-related" evidence="1">
    <location>
        <begin position="38"/>
        <end position="295"/>
    </location>
</feature>
<dbReference type="PANTHER" id="PTHR43283">
    <property type="entry name" value="BETA-LACTAMASE-RELATED"/>
    <property type="match status" value="1"/>
</dbReference>
<comment type="caution">
    <text evidence="2">The sequence shown here is derived from an EMBL/GenBank/DDBJ whole genome shotgun (WGS) entry which is preliminary data.</text>
</comment>
<dbReference type="RefSeq" id="WP_308448466.1">
    <property type="nucleotide sequence ID" value="NZ_JAJEQC010000001.1"/>
</dbReference>
<accession>A0AAE3DGI2</accession>
<sequence length="501" mass="56951">MADLFDRFYLPEDVGISSIDVANFLQECDKAHYKLRTLHIIRHGKAVVDAARYPFRASDKRLVYSVSKTFTSTAIGFAVQEGLVNVNDPLLDYFPECKDLDMDPRAREITLRDVLTMSTGHERDTVGDMCNSEGTPWPEIFFTRKMAYAPGEHFVYNSGGTYMLSEVISRTTGKSLFQWLQEKLFEPLGITDVCWDVNGKVNTGAWGLLIAPRDLCKVGVLYLNKGLWNGQRLLSEEWIDEATAPHVPTLGQGCAGWGQRYGYQIWENNSGSYRADGAFGQYIMVFPQKDMVIVTTAEEIDGTRVFPLVEQYLLANLTDPQKGRDAWAYEHLQKVLCQWEAPAVYEPSSSYLQALLQDKTYLLKSVDSQEQHQLRLQLANSRLAIAVDGIQSLESSCVTDRHGETTFAIEIPSNSPLRGPEQRSRAWSYSAHHTWVDQDTLLLTVCWRETGHYQTWKFQFDGEKLFLWVTDGVKGMFQLFGATSDRNVCFRDRVFVGETQK</sequence>
<dbReference type="EMBL" id="JAJEQC010000001">
    <property type="protein sequence ID" value="MCC2135873.1"/>
    <property type="molecule type" value="Genomic_DNA"/>
</dbReference>
<evidence type="ECO:0000313" key="3">
    <source>
        <dbReference type="Proteomes" id="UP001199424"/>
    </source>
</evidence>
<organism evidence="2 3">
    <name type="scientific">Hominenteromicrobium mulieris</name>
    <dbReference type="NCBI Taxonomy" id="2885357"/>
    <lineage>
        <taxon>Bacteria</taxon>
        <taxon>Bacillati</taxon>
        <taxon>Bacillota</taxon>
        <taxon>Clostridia</taxon>
        <taxon>Eubacteriales</taxon>
        <taxon>Oscillospiraceae</taxon>
        <taxon>Hominenteromicrobium</taxon>
    </lineage>
</organism>
<reference evidence="2" key="1">
    <citation type="submission" date="2021-10" db="EMBL/GenBank/DDBJ databases">
        <title>Anaerobic single-cell dispensing facilitates the cultivation of human gut bacteria.</title>
        <authorList>
            <person name="Afrizal A."/>
        </authorList>
    </citation>
    <scope>NUCLEOTIDE SEQUENCE</scope>
    <source>
        <strain evidence="2">CLA-AA-H250</strain>
    </source>
</reference>
<gene>
    <name evidence="2" type="ORF">LKD31_02440</name>
</gene>
<name>A0AAE3DGI2_9FIRM</name>
<dbReference type="Gene3D" id="3.40.710.10">
    <property type="entry name" value="DD-peptidase/beta-lactamase superfamily"/>
    <property type="match status" value="1"/>
</dbReference>
<dbReference type="Pfam" id="PF00144">
    <property type="entry name" value="Beta-lactamase"/>
    <property type="match status" value="1"/>
</dbReference>